<proteinExistence type="predicted"/>
<dbReference type="STRING" id="519441.Smon_1252"/>
<sequence length="57" mass="6539">MVVPILGLAQEKNLETNDVIVANNIMISSSNNLNFLNEKEEKLERLENKIEKLNKKN</sequence>
<evidence type="ECO:0000313" key="1">
    <source>
        <dbReference type="EMBL" id="ACZ01705.1"/>
    </source>
</evidence>
<name>D1AVE5_STRM9</name>
<organism evidence="1 2">
    <name type="scientific">Streptobacillus moniliformis (strain ATCC 14647 / DSM 12112 / NCTC 10651 / 9901)</name>
    <dbReference type="NCBI Taxonomy" id="519441"/>
    <lineage>
        <taxon>Bacteria</taxon>
        <taxon>Fusobacteriati</taxon>
        <taxon>Fusobacteriota</taxon>
        <taxon>Fusobacteriia</taxon>
        <taxon>Fusobacteriales</taxon>
        <taxon>Leptotrichiaceae</taxon>
        <taxon>Streptobacillus</taxon>
    </lineage>
</organism>
<dbReference type="KEGG" id="smf:Smon_1252"/>
<gene>
    <name evidence="1" type="ordered locus">Smon_1252</name>
</gene>
<dbReference type="Proteomes" id="UP000002072">
    <property type="component" value="Chromosome"/>
</dbReference>
<evidence type="ECO:0000313" key="2">
    <source>
        <dbReference type="Proteomes" id="UP000002072"/>
    </source>
</evidence>
<dbReference type="EMBL" id="CP001779">
    <property type="protein sequence ID" value="ACZ01705.1"/>
    <property type="molecule type" value="Genomic_DNA"/>
</dbReference>
<dbReference type="RefSeq" id="WP_012859251.1">
    <property type="nucleotide sequence ID" value="NC_013515.1"/>
</dbReference>
<dbReference type="GeneID" id="54763081"/>
<protein>
    <submittedName>
        <fullName evidence="1">Uncharacterized protein</fullName>
    </submittedName>
</protein>
<keyword evidence="2" id="KW-1185">Reference proteome</keyword>
<reference evidence="1 2" key="1">
    <citation type="journal article" date="2009" name="Stand. Genomic Sci.">
        <title>Complete genome sequence of Streptobacillus moniliformis type strain (9901T).</title>
        <authorList>
            <person name="Nolan M."/>
            <person name="Gronow S."/>
            <person name="Lapidus A."/>
            <person name="Ivanova N."/>
            <person name="Copeland A."/>
            <person name="Lucas S."/>
            <person name="Del Rio T.G."/>
            <person name="Chen F."/>
            <person name="Tice H."/>
            <person name="Pitluck S."/>
            <person name="Cheng J.F."/>
            <person name="Sims D."/>
            <person name="Meincke L."/>
            <person name="Bruce D."/>
            <person name="Goodwin L."/>
            <person name="Brettin T."/>
            <person name="Han C."/>
            <person name="Detter J.C."/>
            <person name="Ovchinikova G."/>
            <person name="Pati A."/>
            <person name="Mavromatis K."/>
            <person name="Mikhailova N."/>
            <person name="Chen A."/>
            <person name="Palaniappan K."/>
            <person name="Land M."/>
            <person name="Hauser L."/>
            <person name="Chang Y.J."/>
            <person name="Jeffries C.D."/>
            <person name="Rohde M."/>
            <person name="Sproer C."/>
            <person name="Goker M."/>
            <person name="Bristow J."/>
            <person name="Eisen J.A."/>
            <person name="Markowitz V."/>
            <person name="Hugenholtz P."/>
            <person name="Kyrpides N.C."/>
            <person name="Klenk H.P."/>
            <person name="Chain P."/>
        </authorList>
    </citation>
    <scope>NUCLEOTIDE SEQUENCE [LARGE SCALE GENOMIC DNA]</scope>
    <source>
        <strain evidence="2">ATCC 14647 / DSM 12112 / NCTC 10651 / 9901</strain>
    </source>
</reference>
<accession>D1AVE5</accession>
<dbReference type="AlphaFoldDB" id="D1AVE5"/>
<dbReference type="HOGENOM" id="CLU_2994772_0_0_0"/>